<accession>A0A0F9D9B7</accession>
<reference evidence="1" key="1">
    <citation type="journal article" date="2015" name="Nature">
        <title>Complex archaea that bridge the gap between prokaryotes and eukaryotes.</title>
        <authorList>
            <person name="Spang A."/>
            <person name="Saw J.H."/>
            <person name="Jorgensen S.L."/>
            <person name="Zaremba-Niedzwiedzka K."/>
            <person name="Martijn J."/>
            <person name="Lind A.E."/>
            <person name="van Eijk R."/>
            <person name="Schleper C."/>
            <person name="Guy L."/>
            <person name="Ettema T.J."/>
        </authorList>
    </citation>
    <scope>NUCLEOTIDE SEQUENCE</scope>
</reference>
<name>A0A0F9D9B7_9ZZZZ</name>
<comment type="caution">
    <text evidence="1">The sequence shown here is derived from an EMBL/GenBank/DDBJ whole genome shotgun (WGS) entry which is preliminary data.</text>
</comment>
<dbReference type="AlphaFoldDB" id="A0A0F9D9B7"/>
<gene>
    <name evidence="1" type="ORF">LCGC14_2573430</name>
</gene>
<dbReference type="EMBL" id="LAZR01042784">
    <property type="protein sequence ID" value="KKL08683.1"/>
    <property type="molecule type" value="Genomic_DNA"/>
</dbReference>
<evidence type="ECO:0000313" key="1">
    <source>
        <dbReference type="EMBL" id="KKL08683.1"/>
    </source>
</evidence>
<protein>
    <submittedName>
        <fullName evidence="1">Uncharacterized protein</fullName>
    </submittedName>
</protein>
<organism evidence="1">
    <name type="scientific">marine sediment metagenome</name>
    <dbReference type="NCBI Taxonomy" id="412755"/>
    <lineage>
        <taxon>unclassified sequences</taxon>
        <taxon>metagenomes</taxon>
        <taxon>ecological metagenomes</taxon>
    </lineage>
</organism>
<proteinExistence type="predicted"/>
<sequence>MANRLTTNPVYFDQFNADATIFKANVPYTITKIRWKSVSDGDVLSLEDKAGNVVFQDIQTSATDWRDINFAGGQKFHNGLFMDVSKCTGMAATNGTDALYIYLA</sequence>